<dbReference type="EMBL" id="JBHSNA010000017">
    <property type="protein sequence ID" value="MFC5567646.1"/>
    <property type="molecule type" value="Genomic_DNA"/>
</dbReference>
<evidence type="ECO:0000256" key="5">
    <source>
        <dbReference type="ARBA" id="ARBA00023136"/>
    </source>
</evidence>
<evidence type="ECO:0000313" key="7">
    <source>
        <dbReference type="EMBL" id="MFC5567646.1"/>
    </source>
</evidence>
<comment type="subcellular location">
    <subcellularLocation>
        <location evidence="6">Cell membrane</location>
        <topology evidence="6">Multi-pass membrane protein</topology>
    </subcellularLocation>
    <subcellularLocation>
        <location evidence="1">Membrane</location>
    </subcellularLocation>
</comment>
<accession>A0ABW0SFC9</accession>
<comment type="similarity">
    <text evidence="2 6">Belongs to the SURF1 family.</text>
</comment>
<keyword evidence="4 6" id="KW-1133">Transmembrane helix</keyword>
<organism evidence="7 8">
    <name type="scientific">Rubellimicrobium aerolatum</name>
    <dbReference type="NCBI Taxonomy" id="490979"/>
    <lineage>
        <taxon>Bacteria</taxon>
        <taxon>Pseudomonadati</taxon>
        <taxon>Pseudomonadota</taxon>
        <taxon>Alphaproteobacteria</taxon>
        <taxon>Rhodobacterales</taxon>
        <taxon>Roseobacteraceae</taxon>
        <taxon>Rubellimicrobium</taxon>
    </lineage>
</organism>
<dbReference type="PROSITE" id="PS50895">
    <property type="entry name" value="SURF1"/>
    <property type="match status" value="1"/>
</dbReference>
<reference evidence="8" key="1">
    <citation type="journal article" date="2019" name="Int. J. Syst. Evol. Microbiol.">
        <title>The Global Catalogue of Microorganisms (GCM) 10K type strain sequencing project: providing services to taxonomists for standard genome sequencing and annotation.</title>
        <authorList>
            <consortium name="The Broad Institute Genomics Platform"/>
            <consortium name="The Broad Institute Genome Sequencing Center for Infectious Disease"/>
            <person name="Wu L."/>
            <person name="Ma J."/>
        </authorList>
    </citation>
    <scope>NUCLEOTIDE SEQUENCE [LARGE SCALE GENOMIC DNA]</scope>
    <source>
        <strain evidence="8">KACC 11588</strain>
    </source>
</reference>
<keyword evidence="8" id="KW-1185">Reference proteome</keyword>
<feature type="transmembrane region" description="Helical" evidence="6">
    <location>
        <begin position="194"/>
        <end position="215"/>
    </location>
</feature>
<dbReference type="Pfam" id="PF02104">
    <property type="entry name" value="SURF1"/>
    <property type="match status" value="1"/>
</dbReference>
<dbReference type="RefSeq" id="WP_209842466.1">
    <property type="nucleotide sequence ID" value="NZ_JAGGJP010000016.1"/>
</dbReference>
<dbReference type="InterPro" id="IPR002994">
    <property type="entry name" value="Surf1/Shy1"/>
</dbReference>
<dbReference type="PANTHER" id="PTHR23427">
    <property type="entry name" value="SURFEIT LOCUS PROTEIN"/>
    <property type="match status" value="1"/>
</dbReference>
<proteinExistence type="inferred from homology"/>
<comment type="caution">
    <text evidence="7">The sequence shown here is derived from an EMBL/GenBank/DDBJ whole genome shotgun (WGS) entry which is preliminary data.</text>
</comment>
<name>A0ABW0SFC9_9RHOB</name>
<protein>
    <recommendedName>
        <fullName evidence="6">SURF1-like protein</fullName>
    </recommendedName>
</protein>
<keyword evidence="5 6" id="KW-0472">Membrane</keyword>
<comment type="caution">
    <text evidence="6">Lacks conserved residue(s) required for the propagation of feature annotation.</text>
</comment>
<dbReference type="Proteomes" id="UP001596056">
    <property type="component" value="Unassembled WGS sequence"/>
</dbReference>
<evidence type="ECO:0000256" key="2">
    <source>
        <dbReference type="ARBA" id="ARBA00007165"/>
    </source>
</evidence>
<evidence type="ECO:0000256" key="6">
    <source>
        <dbReference type="RuleBase" id="RU363076"/>
    </source>
</evidence>
<sequence length="223" mass="23602">MRRVWFPLVLGLFGVAVLCGLGTWQVQRLGQKEALLAAIAARIGGEPEALPAVVDPVADQYAPVRVTGALGGEEVHVLTSVPGQGPGFRVVSAMTSGDRRLLVDLGFVPEEGKDLPRVAEGVTVTGNLLWPRESDSWTPAPDLGRNIWFARDLPALAEALGTEPVLVVARSLGGAELGTTPLPVDTAGIPNDHLTYAITWFGLAAVWAVMSVALLRRTRKGMA</sequence>
<dbReference type="PANTHER" id="PTHR23427:SF2">
    <property type="entry name" value="SURFEIT LOCUS PROTEIN 1"/>
    <property type="match status" value="1"/>
</dbReference>
<dbReference type="InterPro" id="IPR045214">
    <property type="entry name" value="Surf1/Surf4"/>
</dbReference>
<evidence type="ECO:0000313" key="8">
    <source>
        <dbReference type="Proteomes" id="UP001596056"/>
    </source>
</evidence>
<keyword evidence="6" id="KW-1003">Cell membrane</keyword>
<evidence type="ECO:0000256" key="4">
    <source>
        <dbReference type="ARBA" id="ARBA00022989"/>
    </source>
</evidence>
<evidence type="ECO:0000256" key="1">
    <source>
        <dbReference type="ARBA" id="ARBA00004370"/>
    </source>
</evidence>
<gene>
    <name evidence="7" type="ORF">ACFPOC_14630</name>
</gene>
<dbReference type="CDD" id="cd06662">
    <property type="entry name" value="SURF1"/>
    <property type="match status" value="1"/>
</dbReference>
<keyword evidence="3 6" id="KW-0812">Transmembrane</keyword>
<evidence type="ECO:0000256" key="3">
    <source>
        <dbReference type="ARBA" id="ARBA00022692"/>
    </source>
</evidence>